<protein>
    <submittedName>
        <fullName evidence="1">Uncharacterized protein</fullName>
    </submittedName>
</protein>
<dbReference type="EMBL" id="BGZK01000698">
    <property type="protein sequence ID" value="GBP56691.1"/>
    <property type="molecule type" value="Genomic_DNA"/>
</dbReference>
<comment type="caution">
    <text evidence="1">The sequence shown here is derived from an EMBL/GenBank/DDBJ whole genome shotgun (WGS) entry which is preliminary data.</text>
</comment>
<gene>
    <name evidence="1" type="ORF">EVAR_12370_1</name>
</gene>
<name>A0A4C1WZ96_EUMVA</name>
<organism evidence="1 2">
    <name type="scientific">Eumeta variegata</name>
    <name type="common">Bagworm moth</name>
    <name type="synonym">Eumeta japonica</name>
    <dbReference type="NCBI Taxonomy" id="151549"/>
    <lineage>
        <taxon>Eukaryota</taxon>
        <taxon>Metazoa</taxon>
        <taxon>Ecdysozoa</taxon>
        <taxon>Arthropoda</taxon>
        <taxon>Hexapoda</taxon>
        <taxon>Insecta</taxon>
        <taxon>Pterygota</taxon>
        <taxon>Neoptera</taxon>
        <taxon>Endopterygota</taxon>
        <taxon>Lepidoptera</taxon>
        <taxon>Glossata</taxon>
        <taxon>Ditrysia</taxon>
        <taxon>Tineoidea</taxon>
        <taxon>Psychidae</taxon>
        <taxon>Oiketicinae</taxon>
        <taxon>Eumeta</taxon>
    </lineage>
</organism>
<evidence type="ECO:0000313" key="2">
    <source>
        <dbReference type="Proteomes" id="UP000299102"/>
    </source>
</evidence>
<accession>A0A4C1WZ96</accession>
<dbReference type="Proteomes" id="UP000299102">
    <property type="component" value="Unassembled WGS sequence"/>
</dbReference>
<reference evidence="1 2" key="1">
    <citation type="journal article" date="2019" name="Commun. Biol.">
        <title>The bagworm genome reveals a unique fibroin gene that provides high tensile strength.</title>
        <authorList>
            <person name="Kono N."/>
            <person name="Nakamura H."/>
            <person name="Ohtoshi R."/>
            <person name="Tomita M."/>
            <person name="Numata K."/>
            <person name="Arakawa K."/>
        </authorList>
    </citation>
    <scope>NUCLEOTIDE SEQUENCE [LARGE SCALE GENOMIC DNA]</scope>
</reference>
<evidence type="ECO:0000313" key="1">
    <source>
        <dbReference type="EMBL" id="GBP56691.1"/>
    </source>
</evidence>
<keyword evidence="2" id="KW-1185">Reference proteome</keyword>
<sequence>MINPGRCLLRGNEFNMSEFPIRQCRGRVPEDAAVPAHLARLRIKGELLHKRSTPGQCYNSQLYDHCSKNCFSKARCVIYPGDHGTAACTRNEETDCPHDCVLCNTSGHTADYLKCPRALKIRFHII</sequence>
<dbReference type="AlphaFoldDB" id="A0A4C1WZ96"/>
<proteinExistence type="predicted"/>
<dbReference type="OrthoDB" id="8123886at2759"/>